<dbReference type="PROSITE" id="PS00122">
    <property type="entry name" value="CARBOXYLESTERASE_B_1"/>
    <property type="match status" value="1"/>
</dbReference>
<gene>
    <name evidence="4" type="ORF">MAE02_60470</name>
</gene>
<dbReference type="InterPro" id="IPR019826">
    <property type="entry name" value="Carboxylesterase_B_AS"/>
</dbReference>
<sequence>MAMTRGAALAAVSLFALANAQALSSTAQAQQSQSQPSPTAPAMQLDSSALQGAAKMDDSGTMKRADTDMGRVIAKLQELGAKPLGTQSVEETRKGPTPADAVKALLKDEGKDPDALMAQMKVAKQDITYSGPSGDLPARVYKPEGAQGALPVVVFYHGGGWVIADINTYEASAMALAKKANAVVVSVEYRHAPEHKFPAAHEDAIAAYSWVLKNAQSFGGDPTRVAVAGESAGGNLAANVAIAAREGKFQQPAHMLLIYPVAGTDMTTASYKENENAIPLSKQAMEWFAKNTVQSEADLKDPRLNLIQANLKDLPDATVITAEIDPLMTEGKTLSEKLKAAGSKVTYQNFEGATHEFFGMTPAVADADKAQDLAARELKEAFSAKTTGSTTTRSGEKKQ</sequence>
<dbReference type="Gene3D" id="3.40.50.1820">
    <property type="entry name" value="alpha/beta hydrolase"/>
    <property type="match status" value="1"/>
</dbReference>
<dbReference type="InterPro" id="IPR013094">
    <property type="entry name" value="AB_hydrolase_3"/>
</dbReference>
<dbReference type="EMBL" id="BJYU01000183">
    <property type="protein sequence ID" value="GEO18351.1"/>
    <property type="molecule type" value="Genomic_DNA"/>
</dbReference>
<keyword evidence="1 4" id="KW-0378">Hydrolase</keyword>
<dbReference type="InterPro" id="IPR050300">
    <property type="entry name" value="GDXG_lipolytic_enzyme"/>
</dbReference>
<proteinExistence type="predicted"/>
<evidence type="ECO:0000313" key="5">
    <source>
        <dbReference type="Proteomes" id="UP000321085"/>
    </source>
</evidence>
<evidence type="ECO:0000259" key="3">
    <source>
        <dbReference type="Pfam" id="PF07859"/>
    </source>
</evidence>
<dbReference type="AlphaFoldDB" id="A0A512C2B3"/>
<reference evidence="4 5" key="1">
    <citation type="submission" date="2019-07" db="EMBL/GenBank/DDBJ databases">
        <title>Whole genome shotgun sequence of Microvirga aerophila NBRC 106136.</title>
        <authorList>
            <person name="Hosoyama A."/>
            <person name="Uohara A."/>
            <person name="Ohji S."/>
            <person name="Ichikawa N."/>
        </authorList>
    </citation>
    <scope>NUCLEOTIDE SEQUENCE [LARGE SCALE GENOMIC DNA]</scope>
    <source>
        <strain evidence="4 5">NBRC 106136</strain>
    </source>
</reference>
<evidence type="ECO:0000256" key="1">
    <source>
        <dbReference type="ARBA" id="ARBA00022801"/>
    </source>
</evidence>
<dbReference type="SUPFAM" id="SSF53474">
    <property type="entry name" value="alpha/beta-Hydrolases"/>
    <property type="match status" value="1"/>
</dbReference>
<keyword evidence="5" id="KW-1185">Reference proteome</keyword>
<organism evidence="4 5">
    <name type="scientific">Microvirga aerophila</name>
    <dbReference type="NCBI Taxonomy" id="670291"/>
    <lineage>
        <taxon>Bacteria</taxon>
        <taxon>Pseudomonadati</taxon>
        <taxon>Pseudomonadota</taxon>
        <taxon>Alphaproteobacteria</taxon>
        <taxon>Hyphomicrobiales</taxon>
        <taxon>Methylobacteriaceae</taxon>
        <taxon>Microvirga</taxon>
    </lineage>
</organism>
<evidence type="ECO:0000256" key="2">
    <source>
        <dbReference type="SAM" id="SignalP"/>
    </source>
</evidence>
<dbReference type="Pfam" id="PF07859">
    <property type="entry name" value="Abhydrolase_3"/>
    <property type="match status" value="1"/>
</dbReference>
<dbReference type="Proteomes" id="UP000321085">
    <property type="component" value="Unassembled WGS sequence"/>
</dbReference>
<feature type="domain" description="Alpha/beta hydrolase fold-3" evidence="3">
    <location>
        <begin position="153"/>
        <end position="358"/>
    </location>
</feature>
<name>A0A512C2B3_9HYPH</name>
<protein>
    <submittedName>
        <fullName evidence="4">Acetylhydrolase</fullName>
    </submittedName>
</protein>
<comment type="caution">
    <text evidence="4">The sequence shown here is derived from an EMBL/GenBank/DDBJ whole genome shotgun (WGS) entry which is preliminary data.</text>
</comment>
<dbReference type="InterPro" id="IPR029058">
    <property type="entry name" value="AB_hydrolase_fold"/>
</dbReference>
<feature type="signal peptide" evidence="2">
    <location>
        <begin position="1"/>
        <end position="29"/>
    </location>
</feature>
<dbReference type="PANTHER" id="PTHR48081:SF8">
    <property type="entry name" value="ALPHA_BETA HYDROLASE FOLD-3 DOMAIN-CONTAINING PROTEIN-RELATED"/>
    <property type="match status" value="1"/>
</dbReference>
<dbReference type="GO" id="GO:0016787">
    <property type="term" value="F:hydrolase activity"/>
    <property type="evidence" value="ECO:0007669"/>
    <property type="project" value="UniProtKB-KW"/>
</dbReference>
<dbReference type="PANTHER" id="PTHR48081">
    <property type="entry name" value="AB HYDROLASE SUPERFAMILY PROTEIN C4A8.06C"/>
    <property type="match status" value="1"/>
</dbReference>
<keyword evidence="2" id="KW-0732">Signal</keyword>
<evidence type="ECO:0000313" key="4">
    <source>
        <dbReference type="EMBL" id="GEO18351.1"/>
    </source>
</evidence>
<accession>A0A512C2B3</accession>
<feature type="chain" id="PRO_5021928290" evidence="2">
    <location>
        <begin position="30"/>
        <end position="399"/>
    </location>
</feature>